<dbReference type="VEuPathDB" id="ToxoDB:TGDOM2_232740"/>
<sequence length="510" mass="56312">MVTMTYCSGLLFILLAAVPTRGGETDRELQGNVVVHYIKDDPRFRLLPDPDDLARVVTGGSPKETQLFKQLYNSALELFDVEGYNWLMNKVMDDDLSLRFTQALAKIDISQPHCDKGENTHAEPVAHQAEFPGGPFRNAFGFDLTKWMTGLLGRAQSEAGSKVPGLSNMSMMSMTMLKGLIQSVAAVVIDAVPPFIPPPLWILRPLPCLPMLTGANCLGSVLYPITMSEFTTADVSDSVMNGVIGSFPAKYQSKVGKTSEAQYRICASAYLGMYCASIFPICWMPLGLGAGMSMPVCFPQCLATLVACPGFWMDDIEGACSDVSVPPFCSFSVFINQRRIPPQYSSYDESHPFPKECPRFDPLYDTPDTLFDLEKSLPSPITEASKEEAPQIPVYPSLGKTLRDYEQVRPPQHVEPAPCDCRGQRSLLQIQCHLQPAEPMTVAGTPLQPATHYQVPSSVPEHCCMMCKQFYQGPLEAPLPKPIIKEQYQPSVKLGHVIPVNPVSYAWKHF</sequence>
<dbReference type="OrthoDB" id="329439at2759"/>
<evidence type="ECO:0000313" key="2">
    <source>
        <dbReference type="EMBL" id="KFG48743.1"/>
    </source>
</evidence>
<proteinExistence type="predicted"/>
<protein>
    <submittedName>
        <fullName evidence="2">Hipothetical protein</fullName>
    </submittedName>
</protein>
<dbReference type="EMBL" id="AHZU02000081">
    <property type="protein sequence ID" value="KFG48743.1"/>
    <property type="molecule type" value="Genomic_DNA"/>
</dbReference>
<reference evidence="2 3" key="1">
    <citation type="submission" date="2014-02" db="EMBL/GenBank/DDBJ databases">
        <authorList>
            <person name="Sibley D."/>
            <person name="Venepally P."/>
            <person name="Karamycheva S."/>
            <person name="Hadjithomas M."/>
            <person name="Khan A."/>
            <person name="Brunk B."/>
            <person name="Roos D."/>
            <person name="Caler E."/>
            <person name="Lorenzi H."/>
        </authorList>
    </citation>
    <scope>NUCLEOTIDE SEQUENCE [LARGE SCALE GENOMIC DNA]</scope>
    <source>
        <strain evidence="2 3">GAB2-2007-GAL-DOM2</strain>
    </source>
</reference>
<dbReference type="AlphaFoldDB" id="A0A086KWH5"/>
<accession>A0A086KWH5</accession>
<evidence type="ECO:0000256" key="1">
    <source>
        <dbReference type="SAM" id="SignalP"/>
    </source>
</evidence>
<feature type="signal peptide" evidence="1">
    <location>
        <begin position="1"/>
        <end position="22"/>
    </location>
</feature>
<name>A0A086KWH5_TOXGO</name>
<comment type="caution">
    <text evidence="2">The sequence shown here is derived from an EMBL/GenBank/DDBJ whole genome shotgun (WGS) entry which is preliminary data.</text>
</comment>
<evidence type="ECO:0000313" key="3">
    <source>
        <dbReference type="Proteomes" id="UP000028837"/>
    </source>
</evidence>
<keyword evidence="1" id="KW-0732">Signal</keyword>
<feature type="chain" id="PRO_5001809700" evidence="1">
    <location>
        <begin position="23"/>
        <end position="510"/>
    </location>
</feature>
<gene>
    <name evidence="2" type="ORF">TGDOM2_232740</name>
</gene>
<organism evidence="2 3">
    <name type="scientific">Toxoplasma gondii GAB2-2007-GAL-DOM2</name>
    <dbReference type="NCBI Taxonomy" id="1130820"/>
    <lineage>
        <taxon>Eukaryota</taxon>
        <taxon>Sar</taxon>
        <taxon>Alveolata</taxon>
        <taxon>Apicomplexa</taxon>
        <taxon>Conoidasida</taxon>
        <taxon>Coccidia</taxon>
        <taxon>Eucoccidiorida</taxon>
        <taxon>Eimeriorina</taxon>
        <taxon>Sarcocystidae</taxon>
        <taxon>Toxoplasma</taxon>
    </lineage>
</organism>
<dbReference type="Proteomes" id="UP000028837">
    <property type="component" value="Unassembled WGS sequence"/>
</dbReference>